<accession>A0A0F9UJM7</accession>
<gene>
    <name evidence="13" type="ORF">LCGC14_0196480</name>
</gene>
<evidence type="ECO:0000259" key="12">
    <source>
        <dbReference type="PROSITE" id="PS51163"/>
    </source>
</evidence>
<dbReference type="GO" id="GO:0000049">
    <property type="term" value="F:tRNA binding"/>
    <property type="evidence" value="ECO:0007669"/>
    <property type="project" value="TreeGrafter"/>
</dbReference>
<dbReference type="InterPro" id="IPR050156">
    <property type="entry name" value="TC-AMP_synthase_SUA5"/>
</dbReference>
<dbReference type="PANTHER" id="PTHR17490">
    <property type="entry name" value="SUA5"/>
    <property type="match status" value="1"/>
</dbReference>
<comment type="subcellular location">
    <subcellularLocation>
        <location evidence="1">Cytoplasm</location>
    </subcellularLocation>
</comment>
<keyword evidence="8" id="KW-0547">Nucleotide-binding</keyword>
<keyword evidence="6" id="KW-0819">tRNA processing</keyword>
<dbReference type="GO" id="GO:0005737">
    <property type="term" value="C:cytoplasm"/>
    <property type="evidence" value="ECO:0007669"/>
    <property type="project" value="UniProtKB-SubCell"/>
</dbReference>
<keyword evidence="7" id="KW-0548">Nucleotidyltransferase</keyword>
<evidence type="ECO:0000256" key="4">
    <source>
        <dbReference type="ARBA" id="ARBA00022490"/>
    </source>
</evidence>
<dbReference type="EC" id="2.7.7.87" evidence="3"/>
<evidence type="ECO:0000256" key="7">
    <source>
        <dbReference type="ARBA" id="ARBA00022695"/>
    </source>
</evidence>
<proteinExistence type="inferred from homology"/>
<dbReference type="GO" id="GO:0061710">
    <property type="term" value="F:L-threonylcarbamoyladenylate synthase"/>
    <property type="evidence" value="ECO:0007669"/>
    <property type="project" value="UniProtKB-EC"/>
</dbReference>
<dbReference type="GO" id="GO:0006450">
    <property type="term" value="P:regulation of translational fidelity"/>
    <property type="evidence" value="ECO:0007669"/>
    <property type="project" value="TreeGrafter"/>
</dbReference>
<dbReference type="InterPro" id="IPR006070">
    <property type="entry name" value="Sua5-like_dom"/>
</dbReference>
<dbReference type="Gene3D" id="3.90.870.10">
    <property type="entry name" value="DHBP synthase"/>
    <property type="match status" value="1"/>
</dbReference>
<evidence type="ECO:0000256" key="8">
    <source>
        <dbReference type="ARBA" id="ARBA00022741"/>
    </source>
</evidence>
<keyword evidence="9" id="KW-0067">ATP-binding</keyword>
<dbReference type="PANTHER" id="PTHR17490:SF16">
    <property type="entry name" value="THREONYLCARBAMOYL-AMP SYNTHASE"/>
    <property type="match status" value="1"/>
</dbReference>
<dbReference type="GO" id="GO:0003725">
    <property type="term" value="F:double-stranded RNA binding"/>
    <property type="evidence" value="ECO:0007669"/>
    <property type="project" value="InterPro"/>
</dbReference>
<reference evidence="13" key="1">
    <citation type="journal article" date="2015" name="Nature">
        <title>Complex archaea that bridge the gap between prokaryotes and eukaryotes.</title>
        <authorList>
            <person name="Spang A."/>
            <person name="Saw J.H."/>
            <person name="Jorgensen S.L."/>
            <person name="Zaremba-Niedzwiedzka K."/>
            <person name="Martijn J."/>
            <person name="Lind A.E."/>
            <person name="van Eijk R."/>
            <person name="Schleper C."/>
            <person name="Guy L."/>
            <person name="Ettema T.J."/>
        </authorList>
    </citation>
    <scope>NUCLEOTIDE SEQUENCE</scope>
</reference>
<evidence type="ECO:0000256" key="2">
    <source>
        <dbReference type="ARBA" id="ARBA00007663"/>
    </source>
</evidence>
<keyword evidence="5" id="KW-0808">Transferase</keyword>
<sequence>MQTIKINLKKIEKEKLISVINLLKQGRVIIFPTDTVYIPVADATSRKAVKKVFQIKQRSPKNPIPIFVKNIEAAKKIAKINKVQEKFLETVWPGRVTVVLKRLRTSKNSVRGNKKTKMRIYGVAKNTIALRIPDLKPMNFLLKKLDIPLVGTSANISGKPASGNIKEVLRQFKRKEHQPDLIIDAGNLAKSKPSIVLDLTTSPPKIIRS</sequence>
<dbReference type="GO" id="GO:0005524">
    <property type="term" value="F:ATP binding"/>
    <property type="evidence" value="ECO:0007669"/>
    <property type="project" value="UniProtKB-KW"/>
</dbReference>
<evidence type="ECO:0000256" key="11">
    <source>
        <dbReference type="ARBA" id="ARBA00048366"/>
    </source>
</evidence>
<evidence type="ECO:0000313" key="13">
    <source>
        <dbReference type="EMBL" id="KKN93460.1"/>
    </source>
</evidence>
<dbReference type="InterPro" id="IPR017945">
    <property type="entry name" value="DHBP_synth_RibB-like_a/b_dom"/>
</dbReference>
<keyword evidence="4" id="KW-0963">Cytoplasm</keyword>
<comment type="similarity">
    <text evidence="2">Belongs to the SUA5 family.</text>
</comment>
<dbReference type="Pfam" id="PF01300">
    <property type="entry name" value="Sua5_yciO_yrdC"/>
    <property type="match status" value="1"/>
</dbReference>
<evidence type="ECO:0000256" key="1">
    <source>
        <dbReference type="ARBA" id="ARBA00004496"/>
    </source>
</evidence>
<organism evidence="13">
    <name type="scientific">marine sediment metagenome</name>
    <dbReference type="NCBI Taxonomy" id="412755"/>
    <lineage>
        <taxon>unclassified sequences</taxon>
        <taxon>metagenomes</taxon>
        <taxon>ecological metagenomes</taxon>
    </lineage>
</organism>
<dbReference type="SUPFAM" id="SSF55821">
    <property type="entry name" value="YrdC/RibB"/>
    <property type="match status" value="1"/>
</dbReference>
<evidence type="ECO:0000256" key="9">
    <source>
        <dbReference type="ARBA" id="ARBA00022840"/>
    </source>
</evidence>
<comment type="caution">
    <text evidence="13">The sequence shown here is derived from an EMBL/GenBank/DDBJ whole genome shotgun (WGS) entry which is preliminary data.</text>
</comment>
<dbReference type="EMBL" id="LAZR01000085">
    <property type="protein sequence ID" value="KKN93460.1"/>
    <property type="molecule type" value="Genomic_DNA"/>
</dbReference>
<dbReference type="GO" id="GO:0008033">
    <property type="term" value="P:tRNA processing"/>
    <property type="evidence" value="ECO:0007669"/>
    <property type="project" value="UniProtKB-KW"/>
</dbReference>
<feature type="domain" description="YrdC-like" evidence="12">
    <location>
        <begin position="13"/>
        <end position="209"/>
    </location>
</feature>
<protein>
    <recommendedName>
        <fullName evidence="10">L-threonylcarbamoyladenylate synthase</fullName>
        <ecNumber evidence="3">2.7.7.87</ecNumber>
    </recommendedName>
    <alternativeName>
        <fullName evidence="10">L-threonylcarbamoyladenylate synthase</fullName>
    </alternativeName>
</protein>
<dbReference type="NCBIfam" id="TIGR00057">
    <property type="entry name" value="L-threonylcarbamoyladenylate synthase"/>
    <property type="match status" value="1"/>
</dbReference>
<evidence type="ECO:0000256" key="3">
    <source>
        <dbReference type="ARBA" id="ARBA00012584"/>
    </source>
</evidence>
<evidence type="ECO:0000256" key="5">
    <source>
        <dbReference type="ARBA" id="ARBA00022679"/>
    </source>
</evidence>
<evidence type="ECO:0000256" key="10">
    <source>
        <dbReference type="ARBA" id="ARBA00029774"/>
    </source>
</evidence>
<dbReference type="AlphaFoldDB" id="A0A0F9UJM7"/>
<dbReference type="PROSITE" id="PS51163">
    <property type="entry name" value="YRDC"/>
    <property type="match status" value="1"/>
</dbReference>
<name>A0A0F9UJM7_9ZZZZ</name>
<evidence type="ECO:0000256" key="6">
    <source>
        <dbReference type="ARBA" id="ARBA00022694"/>
    </source>
</evidence>
<comment type="catalytic activity">
    <reaction evidence="11">
        <text>L-threonine + hydrogencarbonate + ATP = L-threonylcarbamoyladenylate + diphosphate + H2O</text>
        <dbReference type="Rhea" id="RHEA:36407"/>
        <dbReference type="ChEBI" id="CHEBI:15377"/>
        <dbReference type="ChEBI" id="CHEBI:17544"/>
        <dbReference type="ChEBI" id="CHEBI:30616"/>
        <dbReference type="ChEBI" id="CHEBI:33019"/>
        <dbReference type="ChEBI" id="CHEBI:57926"/>
        <dbReference type="ChEBI" id="CHEBI:73682"/>
        <dbReference type="EC" id="2.7.7.87"/>
    </reaction>
</comment>